<name>A5ZYT2_9FIRM</name>
<dbReference type="HOGENOM" id="CLU_3280920_0_0_9"/>
<accession>A5ZYT2</accession>
<reference evidence="1 2" key="1">
    <citation type="submission" date="2007-03" db="EMBL/GenBank/DDBJ databases">
        <authorList>
            <person name="Fulton L."/>
            <person name="Clifton S."/>
            <person name="Fulton B."/>
            <person name="Xu J."/>
            <person name="Minx P."/>
            <person name="Pepin K.H."/>
            <person name="Johnson M."/>
            <person name="Thiruvilangam P."/>
            <person name="Bhonagiri V."/>
            <person name="Nash W.E."/>
            <person name="Mardis E.R."/>
            <person name="Wilson R.K."/>
        </authorList>
    </citation>
    <scope>NUCLEOTIDE SEQUENCE [LARGE SCALE GENOMIC DNA]</scope>
    <source>
        <strain evidence="1 2">ATCC 29174</strain>
    </source>
</reference>
<dbReference type="EMBL" id="AAVO02000047">
    <property type="protein sequence ID" value="EDM85235.1"/>
    <property type="molecule type" value="Genomic_DNA"/>
</dbReference>
<protein>
    <submittedName>
        <fullName evidence="1">Uncharacterized protein</fullName>
    </submittedName>
</protein>
<reference evidence="1 2" key="2">
    <citation type="submission" date="2007-04" db="EMBL/GenBank/DDBJ databases">
        <title>Draft genome sequence of Ruminococcus obeum (ATCC 29174).</title>
        <authorList>
            <person name="Sudarsanam P."/>
            <person name="Ley R."/>
            <person name="Guruge J."/>
            <person name="Turnbaugh P.J."/>
            <person name="Mahowald M."/>
            <person name="Liep D."/>
            <person name="Gordon J."/>
        </authorList>
    </citation>
    <scope>NUCLEOTIDE SEQUENCE [LARGE SCALE GENOMIC DNA]</scope>
    <source>
        <strain evidence="1 2">ATCC 29174</strain>
    </source>
</reference>
<dbReference type="Proteomes" id="UP000006002">
    <property type="component" value="Unassembled WGS sequence"/>
</dbReference>
<organism evidence="1 2">
    <name type="scientific">Blautia obeum ATCC 29174</name>
    <dbReference type="NCBI Taxonomy" id="411459"/>
    <lineage>
        <taxon>Bacteria</taxon>
        <taxon>Bacillati</taxon>
        <taxon>Bacillota</taxon>
        <taxon>Clostridia</taxon>
        <taxon>Lachnospirales</taxon>
        <taxon>Lachnospiraceae</taxon>
        <taxon>Blautia</taxon>
    </lineage>
</organism>
<feature type="non-terminal residue" evidence="1">
    <location>
        <position position="1"/>
    </location>
</feature>
<dbReference type="AlphaFoldDB" id="A5ZYT2"/>
<gene>
    <name evidence="1" type="ORF">RUMOBE_04202</name>
</gene>
<sequence>HKTGCIRHMASAIIRDIRIAEVQIRTAVRIDQLNERENTI</sequence>
<comment type="caution">
    <text evidence="1">The sequence shown here is derived from an EMBL/GenBank/DDBJ whole genome shotgun (WGS) entry which is preliminary data.</text>
</comment>
<proteinExistence type="predicted"/>
<evidence type="ECO:0000313" key="2">
    <source>
        <dbReference type="Proteomes" id="UP000006002"/>
    </source>
</evidence>
<evidence type="ECO:0000313" key="1">
    <source>
        <dbReference type="EMBL" id="EDM85235.1"/>
    </source>
</evidence>